<dbReference type="EMBL" id="CAUYUJ010016642">
    <property type="protein sequence ID" value="CAK0867430.1"/>
    <property type="molecule type" value="Genomic_DNA"/>
</dbReference>
<evidence type="ECO:0000256" key="1">
    <source>
        <dbReference type="SAM" id="MobiDB-lite"/>
    </source>
</evidence>
<feature type="region of interest" description="Disordered" evidence="1">
    <location>
        <begin position="130"/>
        <end position="187"/>
    </location>
</feature>
<feature type="compositionally biased region" description="Low complexity" evidence="1">
    <location>
        <begin position="1"/>
        <end position="19"/>
    </location>
</feature>
<comment type="caution">
    <text evidence="2">The sequence shown here is derived from an EMBL/GenBank/DDBJ whole genome shotgun (WGS) entry which is preliminary data.</text>
</comment>
<feature type="compositionally biased region" description="Acidic residues" evidence="1">
    <location>
        <begin position="56"/>
        <end position="65"/>
    </location>
</feature>
<reference evidence="2" key="1">
    <citation type="submission" date="2023-10" db="EMBL/GenBank/DDBJ databases">
        <authorList>
            <person name="Chen Y."/>
            <person name="Shah S."/>
            <person name="Dougan E. K."/>
            <person name="Thang M."/>
            <person name="Chan C."/>
        </authorList>
    </citation>
    <scope>NUCLEOTIDE SEQUENCE [LARGE SCALE GENOMIC DNA]</scope>
</reference>
<proteinExistence type="predicted"/>
<feature type="non-terminal residue" evidence="2">
    <location>
        <position position="1"/>
    </location>
</feature>
<feature type="compositionally biased region" description="Low complexity" evidence="1">
    <location>
        <begin position="155"/>
        <end position="165"/>
    </location>
</feature>
<evidence type="ECO:0000313" key="3">
    <source>
        <dbReference type="Proteomes" id="UP001189429"/>
    </source>
</evidence>
<name>A0ABN9V6B6_9DINO</name>
<dbReference type="Proteomes" id="UP001189429">
    <property type="component" value="Unassembled WGS sequence"/>
</dbReference>
<protein>
    <submittedName>
        <fullName evidence="2">Uncharacterized protein</fullName>
    </submittedName>
</protein>
<feature type="compositionally biased region" description="Basic and acidic residues" evidence="1">
    <location>
        <begin position="66"/>
        <end position="75"/>
    </location>
</feature>
<gene>
    <name evidence="2" type="ORF">PCOR1329_LOCUS54368</name>
</gene>
<accession>A0ABN9V6B6</accession>
<evidence type="ECO:0000313" key="2">
    <source>
        <dbReference type="EMBL" id="CAK0867430.1"/>
    </source>
</evidence>
<organism evidence="2 3">
    <name type="scientific">Prorocentrum cordatum</name>
    <dbReference type="NCBI Taxonomy" id="2364126"/>
    <lineage>
        <taxon>Eukaryota</taxon>
        <taxon>Sar</taxon>
        <taxon>Alveolata</taxon>
        <taxon>Dinophyceae</taxon>
        <taxon>Prorocentrales</taxon>
        <taxon>Prorocentraceae</taxon>
        <taxon>Prorocentrum</taxon>
    </lineage>
</organism>
<feature type="region of interest" description="Disordered" evidence="1">
    <location>
        <begin position="1"/>
        <end position="85"/>
    </location>
</feature>
<sequence>ARSPRASPSAQRAALAARPGGRRRCARGLPGRSSAVEGRGGLEGTLLPPPLPKEKEEEEQEEQEDGERGSEEGARPRSHLPYSVVHSRRAVGSGSGVAFARCYCSRPNATTDPPDVKSACTGRKLLSVAAGASRGGPTPCRAFQERRRLRPRAAPPRAASADSSSTQGARPRHHTCGGGAAAPCERW</sequence>
<keyword evidence="3" id="KW-1185">Reference proteome</keyword>